<evidence type="ECO:0000256" key="9">
    <source>
        <dbReference type="ARBA" id="ARBA00022989"/>
    </source>
</evidence>
<keyword evidence="8" id="KW-0746">Sphingolipid metabolism</keyword>
<evidence type="ECO:0000313" key="20">
    <source>
        <dbReference type="EMBL" id="CAF1541042.1"/>
    </source>
</evidence>
<evidence type="ECO:0000256" key="7">
    <source>
        <dbReference type="ARBA" id="ARBA00022898"/>
    </source>
</evidence>
<dbReference type="Proteomes" id="UP000663877">
    <property type="component" value="Unassembled WGS sequence"/>
</dbReference>
<reference evidence="19" key="1">
    <citation type="submission" date="2021-02" db="EMBL/GenBank/DDBJ databases">
        <authorList>
            <person name="Nowell W R."/>
        </authorList>
    </citation>
    <scope>NUCLEOTIDE SEQUENCE</scope>
</reference>
<comment type="pathway">
    <text evidence="3">Lipid metabolism; sphingolipid metabolism.</text>
</comment>
<gene>
    <name evidence="19" type="ORF">BJG266_LOCUS1369</name>
    <name evidence="20" type="ORF">QVE165_LOCUS46323</name>
</gene>
<evidence type="ECO:0000256" key="11">
    <source>
        <dbReference type="ARBA" id="ARBA00023136"/>
    </source>
</evidence>
<feature type="modified residue" description="N6-(pyridoxal phosphate)lysine" evidence="16">
    <location>
        <position position="356"/>
    </location>
</feature>
<dbReference type="FunFam" id="3.40.640.10:FF:000020">
    <property type="entry name" value="sphingosine-1-phosphate lyase 1"/>
    <property type="match status" value="1"/>
</dbReference>
<keyword evidence="12 17" id="KW-0456">Lyase</keyword>
<evidence type="ECO:0000256" key="18">
    <source>
        <dbReference type="SAM" id="Phobius"/>
    </source>
</evidence>
<dbReference type="SUPFAM" id="SSF53383">
    <property type="entry name" value="PLP-dependent transferases"/>
    <property type="match status" value="1"/>
</dbReference>
<keyword evidence="5 18" id="KW-0812">Transmembrane</keyword>
<evidence type="ECO:0000256" key="8">
    <source>
        <dbReference type="ARBA" id="ARBA00022919"/>
    </source>
</evidence>
<keyword evidence="6" id="KW-0256">Endoplasmic reticulum</keyword>
<dbReference type="PANTHER" id="PTHR42735:SF6">
    <property type="entry name" value="SPHINGOSINE-1-PHOSPHATE LYASE 1"/>
    <property type="match status" value="1"/>
</dbReference>
<proteinExistence type="inferred from homology"/>
<dbReference type="GO" id="GO:0030170">
    <property type="term" value="F:pyridoxal phosphate binding"/>
    <property type="evidence" value="ECO:0007669"/>
    <property type="project" value="InterPro"/>
</dbReference>
<comment type="subcellular location">
    <subcellularLocation>
        <location evidence="2">Endoplasmic reticulum membrane</location>
        <topology evidence="2">Single-pass membrane protein</topology>
    </subcellularLocation>
</comment>
<dbReference type="AlphaFoldDB" id="A0A813N702"/>
<evidence type="ECO:0000256" key="15">
    <source>
        <dbReference type="ARBA" id="ARBA00042568"/>
    </source>
</evidence>
<keyword evidence="9 18" id="KW-1133">Transmembrane helix</keyword>
<dbReference type="OrthoDB" id="10254570at2759"/>
<dbReference type="GO" id="GO:0019752">
    <property type="term" value="P:carboxylic acid metabolic process"/>
    <property type="evidence" value="ECO:0007669"/>
    <property type="project" value="InterPro"/>
</dbReference>
<dbReference type="PANTHER" id="PTHR42735">
    <property type="match status" value="1"/>
</dbReference>
<dbReference type="InterPro" id="IPR015421">
    <property type="entry name" value="PyrdxlP-dep_Trfase_major"/>
</dbReference>
<evidence type="ECO:0000256" key="5">
    <source>
        <dbReference type="ARBA" id="ARBA00022692"/>
    </source>
</evidence>
<evidence type="ECO:0000256" key="12">
    <source>
        <dbReference type="ARBA" id="ARBA00023239"/>
    </source>
</evidence>
<dbReference type="Pfam" id="PF00282">
    <property type="entry name" value="Pyridoxal_deC"/>
    <property type="match status" value="1"/>
</dbReference>
<comment type="cofactor">
    <cofactor evidence="1 16 17">
        <name>pyridoxal 5'-phosphate</name>
        <dbReference type="ChEBI" id="CHEBI:597326"/>
    </cofactor>
</comment>
<evidence type="ECO:0000256" key="13">
    <source>
        <dbReference type="ARBA" id="ARBA00038302"/>
    </source>
</evidence>
<name>A0A813N702_9BILA</name>
<dbReference type="Proteomes" id="UP000663832">
    <property type="component" value="Unassembled WGS sequence"/>
</dbReference>
<dbReference type="Gene3D" id="3.40.640.10">
    <property type="entry name" value="Type I PLP-dependent aspartate aminotransferase-like (Major domain)"/>
    <property type="match status" value="1"/>
</dbReference>
<dbReference type="GO" id="GO:0008117">
    <property type="term" value="F:sphinganine-1-phosphate aldolase activity"/>
    <property type="evidence" value="ECO:0007669"/>
    <property type="project" value="UniProtKB-EC"/>
</dbReference>
<evidence type="ECO:0000256" key="14">
    <source>
        <dbReference type="ARBA" id="ARBA00038965"/>
    </source>
</evidence>
<protein>
    <recommendedName>
        <fullName evidence="14">sphinganine-1-phosphate aldolase</fullName>
        <ecNumber evidence="14">4.1.2.27</ecNumber>
    </recommendedName>
    <alternativeName>
        <fullName evidence="15">Sphingosine-1-phosphate aldolase</fullName>
    </alternativeName>
</protein>
<accession>A0A813N702</accession>
<dbReference type="InterPro" id="IPR002129">
    <property type="entry name" value="PyrdxlP-dep_de-COase"/>
</dbReference>
<dbReference type="EMBL" id="CAJNOM010000684">
    <property type="protein sequence ID" value="CAF1541042.1"/>
    <property type="molecule type" value="Genomic_DNA"/>
</dbReference>
<dbReference type="EMBL" id="CAJNOI010000003">
    <property type="protein sequence ID" value="CAF0733645.1"/>
    <property type="molecule type" value="Genomic_DNA"/>
</dbReference>
<dbReference type="GO" id="GO:0030149">
    <property type="term" value="P:sphingolipid catabolic process"/>
    <property type="evidence" value="ECO:0007669"/>
    <property type="project" value="TreeGrafter"/>
</dbReference>
<dbReference type="InterPro" id="IPR050477">
    <property type="entry name" value="GrpII_AminoAcid_Decarb"/>
</dbReference>
<keyword evidence="11 18" id="KW-0472">Membrane</keyword>
<evidence type="ECO:0000313" key="21">
    <source>
        <dbReference type="Proteomes" id="UP000663832"/>
    </source>
</evidence>
<keyword evidence="7 16" id="KW-0663">Pyridoxal phosphate</keyword>
<dbReference type="CDD" id="cd06450">
    <property type="entry name" value="DOPA_deC_like"/>
    <property type="match status" value="1"/>
</dbReference>
<dbReference type="Gene3D" id="3.90.1150.10">
    <property type="entry name" value="Aspartate Aminotransferase, domain 1"/>
    <property type="match status" value="1"/>
</dbReference>
<comment type="similarity">
    <text evidence="13">Belongs to the group II decarboxylase family. Sphingosine-1-phosphate lyase subfamily.</text>
</comment>
<evidence type="ECO:0000256" key="3">
    <source>
        <dbReference type="ARBA" id="ARBA00004760"/>
    </source>
</evidence>
<evidence type="ECO:0000313" key="19">
    <source>
        <dbReference type="EMBL" id="CAF0733645.1"/>
    </source>
</evidence>
<comment type="pathway">
    <text evidence="4">Sphingolipid metabolism.</text>
</comment>
<evidence type="ECO:0000256" key="10">
    <source>
        <dbReference type="ARBA" id="ARBA00023098"/>
    </source>
</evidence>
<evidence type="ECO:0000256" key="1">
    <source>
        <dbReference type="ARBA" id="ARBA00001933"/>
    </source>
</evidence>
<dbReference type="GO" id="GO:0005789">
    <property type="term" value="C:endoplasmic reticulum membrane"/>
    <property type="evidence" value="ECO:0007669"/>
    <property type="project" value="UniProtKB-SubCell"/>
</dbReference>
<dbReference type="InterPro" id="IPR015424">
    <property type="entry name" value="PyrdxlP-dep_Trfase"/>
</dbReference>
<keyword evidence="10" id="KW-0443">Lipid metabolism</keyword>
<sequence length="564" mass="62630">MNLDSSFYAKVLHNYEPQLSILREKTRLLNARLLTSFTPLQLVALTSLATALGIGLYRFLYGHDEDLPTRIKLAIFRLARRIPAVRQQITKARDDTLKSVYDSMAKSTKGHKFANALPQKGLTKDELLKKLEKYRNFERINYESGNVSGCVYKISTPSTTEIYNAVFELFGETNPLHADVFPDIRTMEAEVVRCVATMFHGDENACGTMTSGGTESLLMACKTYRDLAKSKGITKPEIIMPVTAHPAFNKACAYFKIKLIRIPVDPITLEVDLKKMRRAITRNTCMLVASAPNFPHGAIDPIEDISKIALEYGIPLHVDGCLGGFLIAFMDEAGFPLKPFDFRVPGVMSISCDTHKYGFTPKGASVILYRTPEIRVHQFYALGDWPGGIYASPSVAGSRSGYLIACCWATLMYYGHEGYVEETRKIIEVTRYIADGWSKIPGLRLLHNPDVSVVAAGSDIFNIYYLIDGMIAKGWHLNGLQNPAGIHIAITQLHTQAGVADRLLQDTRDCVAEILKSDNKNDTPTAVIYGTSQKVPDKSIVCDMAKLFIGACYETRIPSATKNE</sequence>
<dbReference type="Gene3D" id="6.10.140.2150">
    <property type="match status" value="1"/>
</dbReference>
<dbReference type="EC" id="4.1.2.27" evidence="14"/>
<organism evidence="19 22">
    <name type="scientific">Adineta steineri</name>
    <dbReference type="NCBI Taxonomy" id="433720"/>
    <lineage>
        <taxon>Eukaryota</taxon>
        <taxon>Metazoa</taxon>
        <taxon>Spiralia</taxon>
        <taxon>Gnathifera</taxon>
        <taxon>Rotifera</taxon>
        <taxon>Eurotatoria</taxon>
        <taxon>Bdelloidea</taxon>
        <taxon>Adinetida</taxon>
        <taxon>Adinetidae</taxon>
        <taxon>Adineta</taxon>
    </lineage>
</organism>
<comment type="caution">
    <text evidence="19">The sequence shown here is derived from an EMBL/GenBank/DDBJ whole genome shotgun (WGS) entry which is preliminary data.</text>
</comment>
<evidence type="ECO:0000313" key="22">
    <source>
        <dbReference type="Proteomes" id="UP000663877"/>
    </source>
</evidence>
<evidence type="ECO:0000256" key="4">
    <source>
        <dbReference type="ARBA" id="ARBA00004991"/>
    </source>
</evidence>
<evidence type="ECO:0000256" key="16">
    <source>
        <dbReference type="PIRSR" id="PIRSR602129-50"/>
    </source>
</evidence>
<dbReference type="InterPro" id="IPR015422">
    <property type="entry name" value="PyrdxlP-dep_Trfase_small"/>
</dbReference>
<feature type="transmembrane region" description="Helical" evidence="18">
    <location>
        <begin position="40"/>
        <end position="60"/>
    </location>
</feature>
<evidence type="ECO:0000256" key="2">
    <source>
        <dbReference type="ARBA" id="ARBA00004389"/>
    </source>
</evidence>
<evidence type="ECO:0000256" key="6">
    <source>
        <dbReference type="ARBA" id="ARBA00022824"/>
    </source>
</evidence>
<keyword evidence="21" id="KW-1185">Reference proteome</keyword>
<evidence type="ECO:0000256" key="17">
    <source>
        <dbReference type="RuleBase" id="RU000382"/>
    </source>
</evidence>